<organism evidence="3 4">
    <name type="scientific">Colletotrichum karsti</name>
    <dbReference type="NCBI Taxonomy" id="1095194"/>
    <lineage>
        <taxon>Eukaryota</taxon>
        <taxon>Fungi</taxon>
        <taxon>Dikarya</taxon>
        <taxon>Ascomycota</taxon>
        <taxon>Pezizomycotina</taxon>
        <taxon>Sordariomycetes</taxon>
        <taxon>Hypocreomycetidae</taxon>
        <taxon>Glomerellales</taxon>
        <taxon>Glomerellaceae</taxon>
        <taxon>Colletotrichum</taxon>
        <taxon>Colletotrichum boninense species complex</taxon>
    </lineage>
</organism>
<dbReference type="GeneID" id="62163071"/>
<dbReference type="EMBL" id="JAATWM020000022">
    <property type="protein sequence ID" value="KAF9875460.1"/>
    <property type="molecule type" value="Genomic_DNA"/>
</dbReference>
<feature type="compositionally biased region" description="Basic and acidic residues" evidence="1">
    <location>
        <begin position="685"/>
        <end position="713"/>
    </location>
</feature>
<dbReference type="AlphaFoldDB" id="A0A9P6LJZ3"/>
<dbReference type="RefSeq" id="XP_038744921.1">
    <property type="nucleotide sequence ID" value="XM_038889997.1"/>
</dbReference>
<dbReference type="Proteomes" id="UP000781932">
    <property type="component" value="Unassembled WGS sequence"/>
</dbReference>
<accession>A0A9P6LJZ3</accession>
<evidence type="ECO:0000313" key="4">
    <source>
        <dbReference type="Proteomes" id="UP000781932"/>
    </source>
</evidence>
<feature type="domain" description="HNH nuclease" evidence="2">
    <location>
        <begin position="583"/>
        <end position="644"/>
    </location>
</feature>
<evidence type="ECO:0000256" key="1">
    <source>
        <dbReference type="SAM" id="MobiDB-lite"/>
    </source>
</evidence>
<dbReference type="OrthoDB" id="5416097at2759"/>
<keyword evidence="4" id="KW-1185">Reference proteome</keyword>
<dbReference type="Pfam" id="PF13391">
    <property type="entry name" value="HNH_2"/>
    <property type="match status" value="1"/>
</dbReference>
<reference evidence="3" key="1">
    <citation type="submission" date="2020-03" db="EMBL/GenBank/DDBJ databases">
        <authorList>
            <person name="He L."/>
        </authorList>
    </citation>
    <scope>NUCLEOTIDE SEQUENCE</scope>
    <source>
        <strain evidence="3">CkLH20</strain>
    </source>
</reference>
<reference evidence="3" key="2">
    <citation type="submission" date="2020-11" db="EMBL/GenBank/DDBJ databases">
        <title>Whole genome sequencing of Colletotrichum sp.</title>
        <authorList>
            <person name="Li H."/>
        </authorList>
    </citation>
    <scope>NUCLEOTIDE SEQUENCE</scope>
    <source>
        <strain evidence="3">CkLH20</strain>
    </source>
</reference>
<comment type="caution">
    <text evidence="3">The sequence shown here is derived from an EMBL/GenBank/DDBJ whole genome shotgun (WGS) entry which is preliminary data.</text>
</comment>
<dbReference type="InterPro" id="IPR003615">
    <property type="entry name" value="HNH_nuc"/>
</dbReference>
<feature type="region of interest" description="Disordered" evidence="1">
    <location>
        <begin position="674"/>
        <end position="713"/>
    </location>
</feature>
<proteinExistence type="predicted"/>
<evidence type="ECO:0000313" key="3">
    <source>
        <dbReference type="EMBL" id="KAF9875460.1"/>
    </source>
</evidence>
<evidence type="ECO:0000259" key="2">
    <source>
        <dbReference type="Pfam" id="PF13391"/>
    </source>
</evidence>
<gene>
    <name evidence="3" type="ORF">CkaCkLH20_07280</name>
</gene>
<name>A0A9P6LJZ3_9PEZI</name>
<sequence length="855" mass="97660">MQTSAQTSLASEMVVHDFLHDKTFPLAERLKLIREIHHAIGTKLSNSLDEWLTLCDFHRKMLRSARCWALLLVWNRPGLEKFHAELMDEVTKEDAGTPMPLKLLITSLFAVPDLIWSFVAERPEGENVDAARDTQETRVGVAASPSLPQKLHAQARGRENDVCFLTGKSACDASYVIPPRASNEEAVPWYCLFRLTSQFGDEASIRRLMGKLEPNGGLTGTAANVITLSGPLKRMWERGRFALEPVGYETRMKPSEDAATRSLAYQEAALRQTTSTRDPPAASVTWMRDLVTRAMQSTTKDHDQDAKKEATQIGIKLRFHWLRKTNLEGLDDDPPNLDSDPRLLFQEWEDNGDNPPAMRVHGSGDSFTIWADNIDDLPDWDFLQLRWFAMRLYCLTGAADPDLYIPRNNDMLRDRLDAAMERANKKIDERRLAEDGGVSLVSTWRSLTPTRVLQDMGNRTDFLDEEGLLLEDRLEIIDEIRQEMANHPPINMYYDREESYRSLRSWAVLLTWEGRGLRAFRDALNGADEKRRNRRCDEFFRVLGGLTDMVYLFVKNPNDPAELDISHEKTSGTLTQNRGRSVCPFTGKADAEACHIIPTNANKPGSYSMGHKLRRKNNIIDTPANMLLLSTQLHRMWQEGKFALEPLGYEERQKPHSAAAAHSSIVQPTIPVASKPVASQNSSDRYADAEMEEHKAKKRRLMEPEAERKERKEQKKMEFGIKVRFHWLSKTECQSLFDRYPEPEKASNPRSMFVKRDPADAVPVKDGQIVTIWADDESLLPDWHLLILQWHVLRLHCLSGRADLDLYIPERDQDEDEDLATRALAAKKRVEDRIAEDEARALAKQQRELYALQLA</sequence>
<protein>
    <recommendedName>
        <fullName evidence="2">HNH nuclease domain-containing protein</fullName>
    </recommendedName>
</protein>